<sequence length="81" mass="9170">MDAWMRYVVMLSLCQEESIFHELYDLYVNTSHPPIGNAAGNSGLDLDGAHDGIRPVQNSFVHGCLICHVWVIDPYLEERPL</sequence>
<keyword evidence="2" id="KW-1185">Reference proteome</keyword>
<accession>A0ABP9YEV6</accession>
<protein>
    <submittedName>
        <fullName evidence="1">Uncharacterized protein</fullName>
    </submittedName>
</protein>
<reference evidence="1 2" key="1">
    <citation type="submission" date="2024-04" db="EMBL/GenBank/DDBJ databases">
        <title>genome sequences of Mucor flavus KT1a and Helicostylum pulchrum KT1b strains isolation_sourced from the surface of a dry-aged beef.</title>
        <authorList>
            <person name="Toyotome T."/>
            <person name="Hosono M."/>
            <person name="Torimaru M."/>
            <person name="Fukuda K."/>
            <person name="Mikami N."/>
        </authorList>
    </citation>
    <scope>NUCLEOTIDE SEQUENCE [LARGE SCALE GENOMIC DNA]</scope>
    <source>
        <strain evidence="1 2">KT1b</strain>
    </source>
</reference>
<evidence type="ECO:0000313" key="1">
    <source>
        <dbReference type="EMBL" id="GAA5805481.1"/>
    </source>
</evidence>
<proteinExistence type="predicted"/>
<evidence type="ECO:0000313" key="2">
    <source>
        <dbReference type="Proteomes" id="UP001476247"/>
    </source>
</evidence>
<dbReference type="EMBL" id="BAABUJ010000046">
    <property type="protein sequence ID" value="GAA5805481.1"/>
    <property type="molecule type" value="Genomic_DNA"/>
</dbReference>
<name>A0ABP9YEV6_9FUNG</name>
<dbReference type="Proteomes" id="UP001476247">
    <property type="component" value="Unassembled WGS sequence"/>
</dbReference>
<organism evidence="1 2">
    <name type="scientific">Helicostylum pulchrum</name>
    <dbReference type="NCBI Taxonomy" id="562976"/>
    <lineage>
        <taxon>Eukaryota</taxon>
        <taxon>Fungi</taxon>
        <taxon>Fungi incertae sedis</taxon>
        <taxon>Mucoromycota</taxon>
        <taxon>Mucoromycotina</taxon>
        <taxon>Mucoromycetes</taxon>
        <taxon>Mucorales</taxon>
        <taxon>Mucorineae</taxon>
        <taxon>Mucoraceae</taxon>
        <taxon>Helicostylum</taxon>
    </lineage>
</organism>
<gene>
    <name evidence="1" type="ORF">HPULCUR_010997</name>
</gene>
<comment type="caution">
    <text evidence="1">The sequence shown here is derived from an EMBL/GenBank/DDBJ whole genome shotgun (WGS) entry which is preliminary data.</text>
</comment>